<reference evidence="5" key="1">
    <citation type="journal article" date="2021" name="Sci. Adv.">
        <title>The American lobster genome reveals insights on longevity, neural, and immune adaptations.</title>
        <authorList>
            <person name="Polinski J.M."/>
            <person name="Zimin A.V."/>
            <person name="Clark K.F."/>
            <person name="Kohn A.B."/>
            <person name="Sadowski N."/>
            <person name="Timp W."/>
            <person name="Ptitsyn A."/>
            <person name="Khanna P."/>
            <person name="Romanova D.Y."/>
            <person name="Williams P."/>
            <person name="Greenwood S.J."/>
            <person name="Moroz L.L."/>
            <person name="Walt D.R."/>
            <person name="Bodnar A.G."/>
        </authorList>
    </citation>
    <scope>NUCLEOTIDE SEQUENCE</scope>
    <source>
        <strain evidence="5">GMGI-L3</strain>
    </source>
</reference>
<evidence type="ECO:0000313" key="6">
    <source>
        <dbReference type="Proteomes" id="UP000747542"/>
    </source>
</evidence>
<feature type="compositionally biased region" description="Polar residues" evidence="1">
    <location>
        <begin position="300"/>
        <end position="314"/>
    </location>
</feature>
<dbReference type="PANTHER" id="PTHR23278">
    <property type="entry name" value="SIDESTEP PROTEIN"/>
    <property type="match status" value="1"/>
</dbReference>
<comment type="caution">
    <text evidence="5">The sequence shown here is derived from an EMBL/GenBank/DDBJ whole genome shotgun (WGS) entry which is preliminary data.</text>
</comment>
<keyword evidence="6" id="KW-1185">Reference proteome</keyword>
<dbReference type="Gene3D" id="2.60.40.10">
    <property type="entry name" value="Immunoglobulins"/>
    <property type="match status" value="3"/>
</dbReference>
<dbReference type="InterPro" id="IPR036116">
    <property type="entry name" value="FN3_sf"/>
</dbReference>
<feature type="region of interest" description="Disordered" evidence="1">
    <location>
        <begin position="297"/>
        <end position="344"/>
    </location>
</feature>
<keyword evidence="2" id="KW-0472">Membrane</keyword>
<name>A0A8J5JKR3_HOMAM</name>
<dbReference type="SUPFAM" id="SSF48726">
    <property type="entry name" value="Immunoglobulin"/>
    <property type="match status" value="2"/>
</dbReference>
<feature type="domain" description="Ig-like" evidence="3">
    <location>
        <begin position="5"/>
        <end position="100"/>
    </location>
</feature>
<evidence type="ECO:0000313" key="5">
    <source>
        <dbReference type="EMBL" id="KAG7156253.1"/>
    </source>
</evidence>
<feature type="transmembrane region" description="Helical" evidence="2">
    <location>
        <begin position="265"/>
        <end position="290"/>
    </location>
</feature>
<evidence type="ECO:0000256" key="2">
    <source>
        <dbReference type="SAM" id="Phobius"/>
    </source>
</evidence>
<dbReference type="InterPro" id="IPR036179">
    <property type="entry name" value="Ig-like_dom_sf"/>
</dbReference>
<dbReference type="SMART" id="SM00060">
    <property type="entry name" value="FN3"/>
    <property type="match status" value="1"/>
</dbReference>
<dbReference type="EMBL" id="JAHLQT010039184">
    <property type="protein sequence ID" value="KAG7156253.1"/>
    <property type="molecule type" value="Genomic_DNA"/>
</dbReference>
<dbReference type="InterPro" id="IPR003961">
    <property type="entry name" value="FN3_dom"/>
</dbReference>
<keyword evidence="2" id="KW-0812">Transmembrane</keyword>
<dbReference type="PROSITE" id="PS50835">
    <property type="entry name" value="IG_LIKE"/>
    <property type="match status" value="1"/>
</dbReference>
<dbReference type="AlphaFoldDB" id="A0A8J5JKR3"/>
<feature type="domain" description="Fibronectin type-III" evidence="4">
    <location>
        <begin position="166"/>
        <end position="256"/>
    </location>
</feature>
<proteinExistence type="predicted"/>
<accession>A0A8J5JKR3</accession>
<dbReference type="Proteomes" id="UP000747542">
    <property type="component" value="Unassembled WGS sequence"/>
</dbReference>
<dbReference type="CDD" id="cd00096">
    <property type="entry name" value="Ig"/>
    <property type="match status" value="1"/>
</dbReference>
<dbReference type="PANTHER" id="PTHR23278:SF19">
    <property type="entry name" value="OBSCURIN"/>
    <property type="match status" value="1"/>
</dbReference>
<dbReference type="CDD" id="cd00063">
    <property type="entry name" value="FN3"/>
    <property type="match status" value="1"/>
</dbReference>
<evidence type="ECO:0000256" key="1">
    <source>
        <dbReference type="SAM" id="MobiDB-lite"/>
    </source>
</evidence>
<keyword evidence="2" id="KW-1133">Transmembrane helix</keyword>
<evidence type="ECO:0000259" key="4">
    <source>
        <dbReference type="PROSITE" id="PS50853"/>
    </source>
</evidence>
<protein>
    <submittedName>
        <fullName evidence="5">Nephrin-like 4</fullName>
    </submittedName>
</protein>
<dbReference type="InterPro" id="IPR007110">
    <property type="entry name" value="Ig-like_dom"/>
</dbReference>
<evidence type="ECO:0000259" key="3">
    <source>
        <dbReference type="PROSITE" id="PS50835"/>
    </source>
</evidence>
<gene>
    <name evidence="5" type="primary">Nphs1-L4</name>
    <name evidence="5" type="ORF">Hamer_G005972</name>
</gene>
<sequence>MCNKPEVELALGAALNPDAIKEGDDVYFDCTIHANPKAHRVTWYHNGNLLETNKSAGLFISDEIAPVCSSPGRRTQGVARMESAKVVCQVEAFPLQVNFTWRFNGSSEGEALPLLAIRNQGTSSMLNYTASIEQDYGTLLCWASNKIGIQKEPCVIHLIPAGPPDPPRNCSIANQTSEALVVECSPGFDGGLPQHFVMEAWDEEALLSNTSSLAPEFVVRGLEAGMGVTLKVRATNTRGQSASVTLEADIMKVAEKRIRPPEEMFVPPVVGAVVGGVGAVLVLVVAGLVLTHYAHRTRPQNHQPKNESPPTLTSVYVGGGSSEDTHTLAKSGNPDVVRGTGEEDEELEETLGLGTPRCVEAVAILQGNSVSGVTTTLPDHHKGVDVEYVEVMSGGPLSSTIRRREEPVVYTSLAPHPYHAYPAHPSHSAHPAHPAHPTHMQQVMIDPRDMGHDMIDGCMTTTTSLHDLAGVLHPVRGHHPSQAPSMGRDESVSVYGTLRRGGERLREGGPPHPRAVGTFLATSHQESAV</sequence>
<dbReference type="PROSITE" id="PS50853">
    <property type="entry name" value="FN3"/>
    <property type="match status" value="1"/>
</dbReference>
<dbReference type="SUPFAM" id="SSF49265">
    <property type="entry name" value="Fibronectin type III"/>
    <property type="match status" value="1"/>
</dbReference>
<organism evidence="5 6">
    <name type="scientific">Homarus americanus</name>
    <name type="common">American lobster</name>
    <dbReference type="NCBI Taxonomy" id="6706"/>
    <lineage>
        <taxon>Eukaryota</taxon>
        <taxon>Metazoa</taxon>
        <taxon>Ecdysozoa</taxon>
        <taxon>Arthropoda</taxon>
        <taxon>Crustacea</taxon>
        <taxon>Multicrustacea</taxon>
        <taxon>Malacostraca</taxon>
        <taxon>Eumalacostraca</taxon>
        <taxon>Eucarida</taxon>
        <taxon>Decapoda</taxon>
        <taxon>Pleocyemata</taxon>
        <taxon>Astacidea</taxon>
        <taxon>Nephropoidea</taxon>
        <taxon>Nephropidae</taxon>
        <taxon>Homarus</taxon>
    </lineage>
</organism>
<dbReference type="InterPro" id="IPR013783">
    <property type="entry name" value="Ig-like_fold"/>
</dbReference>